<keyword evidence="3" id="KW-1185">Reference proteome</keyword>
<evidence type="ECO:0000313" key="2">
    <source>
        <dbReference type="EMBL" id="MPD05884.1"/>
    </source>
</evidence>
<name>A0A5B7KGE8_PORTR</name>
<evidence type="ECO:0000256" key="1">
    <source>
        <dbReference type="SAM" id="MobiDB-lite"/>
    </source>
</evidence>
<proteinExistence type="predicted"/>
<comment type="caution">
    <text evidence="2">The sequence shown here is derived from an EMBL/GenBank/DDBJ whole genome shotgun (WGS) entry which is preliminary data.</text>
</comment>
<dbReference type="EMBL" id="VSRR010148210">
    <property type="protein sequence ID" value="MPD05884.1"/>
    <property type="molecule type" value="Genomic_DNA"/>
</dbReference>
<sequence length="115" mass="13014">MPLHFPLFLNIHQQQSSSTIIYFPSFDALPFKPFLSLQSTKKPYFPTSIPKQTPINTHGFCHPFYTQWRVGVGVYWRSGSCAGRVWRTAGGGGQRGGNDAAWRHPRPAHLHQLPP</sequence>
<gene>
    <name evidence="2" type="ORF">E2C01_101655</name>
</gene>
<reference evidence="2 3" key="1">
    <citation type="submission" date="2019-05" db="EMBL/GenBank/DDBJ databases">
        <title>Another draft genome of Portunus trituberculatus and its Hox gene families provides insights of decapod evolution.</title>
        <authorList>
            <person name="Jeong J.-H."/>
            <person name="Song I."/>
            <person name="Kim S."/>
            <person name="Choi T."/>
            <person name="Kim D."/>
            <person name="Ryu S."/>
            <person name="Kim W."/>
        </authorList>
    </citation>
    <scope>NUCLEOTIDE SEQUENCE [LARGE SCALE GENOMIC DNA]</scope>
    <source>
        <tissue evidence="2">Muscle</tissue>
    </source>
</reference>
<evidence type="ECO:0000313" key="3">
    <source>
        <dbReference type="Proteomes" id="UP000324222"/>
    </source>
</evidence>
<dbReference type="Proteomes" id="UP000324222">
    <property type="component" value="Unassembled WGS sequence"/>
</dbReference>
<organism evidence="2 3">
    <name type="scientific">Portunus trituberculatus</name>
    <name type="common">Swimming crab</name>
    <name type="synonym">Neptunus trituberculatus</name>
    <dbReference type="NCBI Taxonomy" id="210409"/>
    <lineage>
        <taxon>Eukaryota</taxon>
        <taxon>Metazoa</taxon>
        <taxon>Ecdysozoa</taxon>
        <taxon>Arthropoda</taxon>
        <taxon>Crustacea</taxon>
        <taxon>Multicrustacea</taxon>
        <taxon>Malacostraca</taxon>
        <taxon>Eumalacostraca</taxon>
        <taxon>Eucarida</taxon>
        <taxon>Decapoda</taxon>
        <taxon>Pleocyemata</taxon>
        <taxon>Brachyura</taxon>
        <taxon>Eubrachyura</taxon>
        <taxon>Portunoidea</taxon>
        <taxon>Portunidae</taxon>
        <taxon>Portuninae</taxon>
        <taxon>Portunus</taxon>
    </lineage>
</organism>
<protein>
    <submittedName>
        <fullName evidence="2">Uncharacterized protein</fullName>
    </submittedName>
</protein>
<dbReference type="AlphaFoldDB" id="A0A5B7KGE8"/>
<accession>A0A5B7KGE8</accession>
<feature type="region of interest" description="Disordered" evidence="1">
    <location>
        <begin position="89"/>
        <end position="115"/>
    </location>
</feature>